<sequence length="125" mass="13257">MAPKTTKASKKEAVSANTGTTDDSPISILKSGDIAIKILAKPGSKENGITGINEEGVIFKISAPPIDGEANTELISYLSKLLGLRKSDLTLDRGSKSRTKTVTISKDCKLSLENIRDIIKSNVGK</sequence>
<reference evidence="3" key="1">
    <citation type="submission" date="2021-03" db="EMBL/GenBank/DDBJ databases">
        <title>Chromosome level genome of the anhydrobiotic midge Polypedilum vanderplanki.</title>
        <authorList>
            <person name="Yoshida Y."/>
            <person name="Kikawada T."/>
            <person name="Gusev O."/>
        </authorList>
    </citation>
    <scope>NUCLEOTIDE SEQUENCE</scope>
    <source>
        <strain evidence="3">NIAS01</strain>
        <tissue evidence="3">Whole body or cell culture</tissue>
    </source>
</reference>
<accession>A0A9J6CT43</accession>
<comment type="similarity">
    <text evidence="1">Belongs to the UPF0235 family.</text>
</comment>
<dbReference type="HAMAP" id="MF_00634">
    <property type="entry name" value="UPF0235"/>
    <property type="match status" value="1"/>
</dbReference>
<evidence type="ECO:0000256" key="2">
    <source>
        <dbReference type="SAM" id="MobiDB-lite"/>
    </source>
</evidence>
<gene>
    <name evidence="3" type="ORF">PVAND_013976</name>
</gene>
<dbReference type="EMBL" id="JADBJN010000001">
    <property type="protein sequence ID" value="KAG5684763.1"/>
    <property type="molecule type" value="Genomic_DNA"/>
</dbReference>
<organism evidence="3 4">
    <name type="scientific">Polypedilum vanderplanki</name>
    <name type="common">Sleeping chironomid midge</name>
    <dbReference type="NCBI Taxonomy" id="319348"/>
    <lineage>
        <taxon>Eukaryota</taxon>
        <taxon>Metazoa</taxon>
        <taxon>Ecdysozoa</taxon>
        <taxon>Arthropoda</taxon>
        <taxon>Hexapoda</taxon>
        <taxon>Insecta</taxon>
        <taxon>Pterygota</taxon>
        <taxon>Neoptera</taxon>
        <taxon>Endopterygota</taxon>
        <taxon>Diptera</taxon>
        <taxon>Nematocera</taxon>
        <taxon>Chironomoidea</taxon>
        <taxon>Chironomidae</taxon>
        <taxon>Chironominae</taxon>
        <taxon>Polypedilum</taxon>
        <taxon>Polypedilum</taxon>
    </lineage>
</organism>
<dbReference type="Pfam" id="PF02594">
    <property type="entry name" value="DUF167"/>
    <property type="match status" value="1"/>
</dbReference>
<dbReference type="SMART" id="SM01152">
    <property type="entry name" value="DUF167"/>
    <property type="match status" value="1"/>
</dbReference>
<dbReference type="AlphaFoldDB" id="A0A9J6CT43"/>
<dbReference type="NCBIfam" id="TIGR00251">
    <property type="entry name" value="DUF167 family protein"/>
    <property type="match status" value="1"/>
</dbReference>
<dbReference type="Gene3D" id="3.30.1200.10">
    <property type="entry name" value="YggU-like"/>
    <property type="match status" value="1"/>
</dbReference>
<feature type="region of interest" description="Disordered" evidence="2">
    <location>
        <begin position="1"/>
        <end position="25"/>
    </location>
</feature>
<proteinExistence type="inferred from homology"/>
<dbReference type="GO" id="GO:0005737">
    <property type="term" value="C:cytoplasm"/>
    <property type="evidence" value="ECO:0007669"/>
    <property type="project" value="TreeGrafter"/>
</dbReference>
<feature type="compositionally biased region" description="Polar residues" evidence="2">
    <location>
        <begin position="15"/>
        <end position="24"/>
    </location>
</feature>
<dbReference type="InterPro" id="IPR036591">
    <property type="entry name" value="YggU-like_sf"/>
</dbReference>
<dbReference type="Proteomes" id="UP001107558">
    <property type="component" value="Chromosome 1"/>
</dbReference>
<dbReference type="PANTHER" id="PTHR13420">
    <property type="entry name" value="UPF0235 PROTEIN C15ORF40"/>
    <property type="match status" value="1"/>
</dbReference>
<protein>
    <submittedName>
        <fullName evidence="3">Uncharacterized protein</fullName>
    </submittedName>
</protein>
<keyword evidence="4" id="KW-1185">Reference proteome</keyword>
<dbReference type="InterPro" id="IPR003746">
    <property type="entry name" value="DUF167"/>
</dbReference>
<dbReference type="OrthoDB" id="244097at2759"/>
<evidence type="ECO:0000313" key="3">
    <source>
        <dbReference type="EMBL" id="KAG5684763.1"/>
    </source>
</evidence>
<comment type="caution">
    <text evidence="3">The sequence shown here is derived from an EMBL/GenBank/DDBJ whole genome shotgun (WGS) entry which is preliminary data.</text>
</comment>
<evidence type="ECO:0000256" key="1">
    <source>
        <dbReference type="ARBA" id="ARBA00010364"/>
    </source>
</evidence>
<evidence type="ECO:0000313" key="4">
    <source>
        <dbReference type="Proteomes" id="UP001107558"/>
    </source>
</evidence>
<dbReference type="SUPFAM" id="SSF69786">
    <property type="entry name" value="YggU-like"/>
    <property type="match status" value="1"/>
</dbReference>
<dbReference type="PANTHER" id="PTHR13420:SF7">
    <property type="entry name" value="UPF0235 PROTEIN C15ORF40"/>
    <property type="match status" value="1"/>
</dbReference>
<name>A0A9J6CT43_POLVA</name>